<dbReference type="Gene3D" id="3.90.850.10">
    <property type="entry name" value="Fumarylacetoacetase-like, C-terminal domain"/>
    <property type="match status" value="1"/>
</dbReference>
<accession>A0A7Y6NKQ2</accession>
<sequence>MNINRDLNDAARALASARRATRPLDALPQAWQPRDLDAAYRLQRAVADQLGAVRGWKVGVLAPAVQAETGIGTAVAGPLLEPWFAGSPASWRRHAFSTPIVECEFAFELGADLPPRDGGYSREEVDAAVGTLRVVIELVDRRIPRGSGVLAEIADAFNNGGFVVGPAVDDWRGIDFANHAVVLRASDATGTRELAHGTGRATLGGDPLGALVLLANAQPPGYGGLKRGQIVTTGSCALADALPHAASYEADFGTLGRVTMNLT</sequence>
<dbReference type="InterPro" id="IPR050772">
    <property type="entry name" value="Hydratase-Decarb/MhpD_sf"/>
</dbReference>
<keyword evidence="2" id="KW-1185">Reference proteome</keyword>
<dbReference type="PANTHER" id="PTHR30143">
    <property type="entry name" value="ACID HYDRATASE"/>
    <property type="match status" value="1"/>
</dbReference>
<protein>
    <submittedName>
        <fullName evidence="1">2-keto-4-pentenoate hydratase</fullName>
    </submittedName>
</protein>
<proteinExistence type="predicted"/>
<evidence type="ECO:0000313" key="2">
    <source>
        <dbReference type="Proteomes" id="UP000529637"/>
    </source>
</evidence>
<comment type="caution">
    <text evidence="1">The sequence shown here is derived from an EMBL/GenBank/DDBJ whole genome shotgun (WGS) entry which is preliminary data.</text>
</comment>
<dbReference type="Proteomes" id="UP000529637">
    <property type="component" value="Unassembled WGS sequence"/>
</dbReference>
<organism evidence="1 2">
    <name type="scientific">Piscinibacter koreensis</name>
    <dbReference type="NCBI Taxonomy" id="2742824"/>
    <lineage>
        <taxon>Bacteria</taxon>
        <taxon>Pseudomonadati</taxon>
        <taxon>Pseudomonadota</taxon>
        <taxon>Betaproteobacteria</taxon>
        <taxon>Burkholderiales</taxon>
        <taxon>Sphaerotilaceae</taxon>
        <taxon>Piscinibacter</taxon>
    </lineage>
</organism>
<gene>
    <name evidence="1" type="ORF">HQN59_04435</name>
</gene>
<dbReference type="SUPFAM" id="SSF56529">
    <property type="entry name" value="FAH"/>
    <property type="match status" value="1"/>
</dbReference>
<dbReference type="AlphaFoldDB" id="A0A7Y6NKQ2"/>
<dbReference type="GO" id="GO:0008684">
    <property type="term" value="F:2-oxopent-4-enoate hydratase activity"/>
    <property type="evidence" value="ECO:0007669"/>
    <property type="project" value="TreeGrafter"/>
</dbReference>
<dbReference type="EMBL" id="JABWMJ010000002">
    <property type="protein sequence ID" value="NUZ05005.1"/>
    <property type="molecule type" value="Genomic_DNA"/>
</dbReference>
<dbReference type="InterPro" id="IPR036663">
    <property type="entry name" value="Fumarylacetoacetase_C_sf"/>
</dbReference>
<name>A0A7Y6NKQ2_9BURK</name>
<dbReference type="PANTHER" id="PTHR30143:SF0">
    <property type="entry name" value="2-KETO-4-PENTENOATE HYDRATASE"/>
    <property type="match status" value="1"/>
</dbReference>
<evidence type="ECO:0000313" key="1">
    <source>
        <dbReference type="EMBL" id="NUZ05005.1"/>
    </source>
</evidence>
<dbReference type="GO" id="GO:0005737">
    <property type="term" value="C:cytoplasm"/>
    <property type="evidence" value="ECO:0007669"/>
    <property type="project" value="TreeGrafter"/>
</dbReference>
<dbReference type="RefSeq" id="WP_176066525.1">
    <property type="nucleotide sequence ID" value="NZ_JABWMJ010000002.1"/>
</dbReference>
<reference evidence="1 2" key="1">
    <citation type="submission" date="2020-06" db="EMBL/GenBank/DDBJ databases">
        <title>Schlegella sp. ID0723 isolated from air conditioner.</title>
        <authorList>
            <person name="Kim D.Y."/>
            <person name="Kim D.-U."/>
        </authorList>
    </citation>
    <scope>NUCLEOTIDE SEQUENCE [LARGE SCALE GENOMIC DNA]</scope>
    <source>
        <strain evidence="1 2">ID0723</strain>
    </source>
</reference>